<dbReference type="CDD" id="cd02178">
    <property type="entry name" value="GH16_beta_agarase"/>
    <property type="match status" value="1"/>
</dbReference>
<evidence type="ECO:0000256" key="4">
    <source>
        <dbReference type="ARBA" id="ARBA00023295"/>
    </source>
</evidence>
<organism evidence="8 9">
    <name type="scientific">Maribacter vaceletii</name>
    <dbReference type="NCBI Taxonomy" id="1206816"/>
    <lineage>
        <taxon>Bacteria</taxon>
        <taxon>Pseudomonadati</taxon>
        <taxon>Bacteroidota</taxon>
        <taxon>Flavobacteriia</taxon>
        <taxon>Flavobacteriales</taxon>
        <taxon>Flavobacteriaceae</taxon>
        <taxon>Maribacter</taxon>
    </lineage>
</organism>
<dbReference type="PANTHER" id="PTHR10963:SF55">
    <property type="entry name" value="GLYCOSIDE HYDROLASE FAMILY 16 PROTEIN"/>
    <property type="match status" value="1"/>
</dbReference>
<gene>
    <name evidence="8" type="ORF">CLV91_1069</name>
</gene>
<dbReference type="Proteomes" id="UP000269412">
    <property type="component" value="Unassembled WGS sequence"/>
</dbReference>
<dbReference type="GO" id="GO:0033916">
    <property type="term" value="F:beta-agarase activity"/>
    <property type="evidence" value="ECO:0007669"/>
    <property type="project" value="InterPro"/>
</dbReference>
<feature type="chain" id="PRO_5019835597" evidence="6">
    <location>
        <begin position="20"/>
        <end position="279"/>
    </location>
</feature>
<feature type="signal peptide" evidence="6">
    <location>
        <begin position="1"/>
        <end position="19"/>
    </location>
</feature>
<keyword evidence="4" id="KW-0326">Glycosidase</keyword>
<keyword evidence="9" id="KW-1185">Reference proteome</keyword>
<feature type="domain" description="GH16" evidence="7">
    <location>
        <begin position="26"/>
        <end position="277"/>
    </location>
</feature>
<feature type="active site" description="Proton donor" evidence="5">
    <location>
        <position position="147"/>
    </location>
</feature>
<evidence type="ECO:0000256" key="5">
    <source>
        <dbReference type="PIRSR" id="PIRSR001097-50"/>
    </source>
</evidence>
<reference evidence="8 9" key="1">
    <citation type="submission" date="2018-10" db="EMBL/GenBank/DDBJ databases">
        <title>Genomic Encyclopedia of Archaeal and Bacterial Type Strains, Phase II (KMG-II): from individual species to whole genera.</title>
        <authorList>
            <person name="Goeker M."/>
        </authorList>
    </citation>
    <scope>NUCLEOTIDE SEQUENCE [LARGE SCALE GENOMIC DNA]</scope>
    <source>
        <strain evidence="8 9">DSM 25230</strain>
    </source>
</reference>
<name>A0A495EGD2_9FLAO</name>
<evidence type="ECO:0000313" key="8">
    <source>
        <dbReference type="EMBL" id="RKR14987.1"/>
    </source>
</evidence>
<dbReference type="GO" id="GO:0005975">
    <property type="term" value="P:carbohydrate metabolic process"/>
    <property type="evidence" value="ECO:0007669"/>
    <property type="project" value="InterPro"/>
</dbReference>
<dbReference type="RefSeq" id="WP_121064679.1">
    <property type="nucleotide sequence ID" value="NZ_RBIQ01000007.1"/>
</dbReference>
<dbReference type="EMBL" id="RBIQ01000007">
    <property type="protein sequence ID" value="RKR14987.1"/>
    <property type="molecule type" value="Genomic_DNA"/>
</dbReference>
<evidence type="ECO:0000256" key="6">
    <source>
        <dbReference type="SAM" id="SignalP"/>
    </source>
</evidence>
<dbReference type="InterPro" id="IPR000757">
    <property type="entry name" value="Beta-glucanase-like"/>
</dbReference>
<dbReference type="InterPro" id="IPR013320">
    <property type="entry name" value="ConA-like_dom_sf"/>
</dbReference>
<keyword evidence="3 8" id="KW-0378">Hydrolase</keyword>
<evidence type="ECO:0000256" key="1">
    <source>
        <dbReference type="ARBA" id="ARBA00006865"/>
    </source>
</evidence>
<proteinExistence type="inferred from homology"/>
<dbReference type="OrthoDB" id="657277at2"/>
<dbReference type="PIRSF" id="PIRSF001097">
    <property type="entry name" value="Agarase"/>
    <property type="match status" value="1"/>
</dbReference>
<dbReference type="PANTHER" id="PTHR10963">
    <property type="entry name" value="GLYCOSYL HYDROLASE-RELATED"/>
    <property type="match status" value="1"/>
</dbReference>
<evidence type="ECO:0000256" key="3">
    <source>
        <dbReference type="ARBA" id="ARBA00022801"/>
    </source>
</evidence>
<dbReference type="PROSITE" id="PS51762">
    <property type="entry name" value="GH16_2"/>
    <property type="match status" value="1"/>
</dbReference>
<evidence type="ECO:0000259" key="7">
    <source>
        <dbReference type="PROSITE" id="PS51762"/>
    </source>
</evidence>
<dbReference type="SUPFAM" id="SSF49899">
    <property type="entry name" value="Concanavalin A-like lectins/glucanases"/>
    <property type="match status" value="1"/>
</dbReference>
<dbReference type="InterPro" id="IPR050546">
    <property type="entry name" value="Glycosyl_Hydrlase_16"/>
</dbReference>
<evidence type="ECO:0000313" key="9">
    <source>
        <dbReference type="Proteomes" id="UP000269412"/>
    </source>
</evidence>
<dbReference type="InterPro" id="IPR016287">
    <property type="entry name" value="Beta_agarase"/>
</dbReference>
<dbReference type="Gene3D" id="2.60.120.200">
    <property type="match status" value="1"/>
</dbReference>
<comment type="caution">
    <text evidence="8">The sequence shown here is derived from an EMBL/GenBank/DDBJ whole genome shotgun (WGS) entry which is preliminary data.</text>
</comment>
<sequence>MKKKIAYLILFIITFQLTAQTPNAPEGYKWVKNEKFTDEFNGTKLNADKWYDRSPYWVNGRPPATFRASQVSVKDGNLQIKNSVLKGDKKYTIKGGAVASVAKDGFYGYYEAKMKASSISMSSTFWMKNKPNPKDCPREQHELDIVEVVGQQKRKLDFRTKLHSNTHIFNTDCNGEKSTKSQGGTAKINPPANEAYHVYGCWWVDATTIKIYLDGVYQFTMNPSTYYNKTPFNKPMYMHMVTETYNWETPPTPEELANDTKNTTYYDWVRAYTLEPIKK</sequence>
<dbReference type="AlphaFoldDB" id="A0A495EGD2"/>
<evidence type="ECO:0000256" key="2">
    <source>
        <dbReference type="ARBA" id="ARBA00022729"/>
    </source>
</evidence>
<protein>
    <submittedName>
        <fullName evidence="8">Glycosyl hydrolase family 16</fullName>
    </submittedName>
</protein>
<comment type="similarity">
    <text evidence="1">Belongs to the glycosyl hydrolase 16 family.</text>
</comment>
<keyword evidence="2 6" id="KW-0732">Signal</keyword>
<feature type="active site" description="Nucleophile" evidence="5">
    <location>
        <position position="142"/>
    </location>
</feature>
<accession>A0A495EGD2</accession>